<proteinExistence type="predicted"/>
<protein>
    <submittedName>
        <fullName evidence="1">Uncharacterized protein</fullName>
    </submittedName>
</protein>
<keyword evidence="2" id="KW-1185">Reference proteome</keyword>
<evidence type="ECO:0000313" key="2">
    <source>
        <dbReference type="Proteomes" id="UP001341840"/>
    </source>
</evidence>
<dbReference type="EMBL" id="JASCZI010241813">
    <property type="protein sequence ID" value="MED6207270.1"/>
    <property type="molecule type" value="Genomic_DNA"/>
</dbReference>
<organism evidence="1 2">
    <name type="scientific">Stylosanthes scabra</name>
    <dbReference type="NCBI Taxonomy" id="79078"/>
    <lineage>
        <taxon>Eukaryota</taxon>
        <taxon>Viridiplantae</taxon>
        <taxon>Streptophyta</taxon>
        <taxon>Embryophyta</taxon>
        <taxon>Tracheophyta</taxon>
        <taxon>Spermatophyta</taxon>
        <taxon>Magnoliopsida</taxon>
        <taxon>eudicotyledons</taxon>
        <taxon>Gunneridae</taxon>
        <taxon>Pentapetalae</taxon>
        <taxon>rosids</taxon>
        <taxon>fabids</taxon>
        <taxon>Fabales</taxon>
        <taxon>Fabaceae</taxon>
        <taxon>Papilionoideae</taxon>
        <taxon>50 kb inversion clade</taxon>
        <taxon>dalbergioids sensu lato</taxon>
        <taxon>Dalbergieae</taxon>
        <taxon>Pterocarpus clade</taxon>
        <taxon>Stylosanthes</taxon>
    </lineage>
</organism>
<sequence length="107" mass="12338">MTESVTRRQSSRTEVSTTLGEEELRHWEIARLPGSECGSRWEGADRRFWKIEATANFWREGWGSRVFSRRGEYGSIQSSVATCHESRIKNKKQQRQGAFGVGSWDLV</sequence>
<name>A0ABU6YBQ3_9FABA</name>
<gene>
    <name evidence="1" type="ORF">PIB30_034174</name>
</gene>
<comment type="caution">
    <text evidence="1">The sequence shown here is derived from an EMBL/GenBank/DDBJ whole genome shotgun (WGS) entry which is preliminary data.</text>
</comment>
<dbReference type="Proteomes" id="UP001341840">
    <property type="component" value="Unassembled WGS sequence"/>
</dbReference>
<accession>A0ABU6YBQ3</accession>
<evidence type="ECO:0000313" key="1">
    <source>
        <dbReference type="EMBL" id="MED6207270.1"/>
    </source>
</evidence>
<reference evidence="1 2" key="1">
    <citation type="journal article" date="2023" name="Plants (Basel)">
        <title>Bridging the Gap: Combining Genomics and Transcriptomics Approaches to Understand Stylosanthes scabra, an Orphan Legume from the Brazilian Caatinga.</title>
        <authorList>
            <person name="Ferreira-Neto J.R.C."/>
            <person name="da Silva M.D."/>
            <person name="Binneck E."/>
            <person name="de Melo N.F."/>
            <person name="da Silva R.H."/>
            <person name="de Melo A.L.T.M."/>
            <person name="Pandolfi V."/>
            <person name="Bustamante F.O."/>
            <person name="Brasileiro-Vidal A.C."/>
            <person name="Benko-Iseppon A.M."/>
        </authorList>
    </citation>
    <scope>NUCLEOTIDE SEQUENCE [LARGE SCALE GENOMIC DNA]</scope>
    <source>
        <tissue evidence="1">Leaves</tissue>
    </source>
</reference>